<accession>A0A0D3K0A6</accession>
<dbReference type="eggNOG" id="ENOG502S4RP">
    <property type="taxonomic scope" value="Eukaryota"/>
</dbReference>
<dbReference type="AlphaFoldDB" id="A0A0D3K0A6"/>
<keyword evidence="2" id="KW-1185">Reference proteome</keyword>
<dbReference type="OMA" id="ADSCGEC"/>
<evidence type="ECO:0000313" key="1">
    <source>
        <dbReference type="EnsemblProtists" id="EOD29191"/>
    </source>
</evidence>
<proteinExistence type="predicted"/>
<organism evidence="1 2">
    <name type="scientific">Emiliania huxleyi (strain CCMP1516)</name>
    <dbReference type="NCBI Taxonomy" id="280463"/>
    <lineage>
        <taxon>Eukaryota</taxon>
        <taxon>Haptista</taxon>
        <taxon>Haptophyta</taxon>
        <taxon>Prymnesiophyceae</taxon>
        <taxon>Isochrysidales</taxon>
        <taxon>Noelaerhabdaceae</taxon>
        <taxon>Emiliania</taxon>
    </lineage>
</organism>
<dbReference type="EnsemblProtists" id="EOD29191">
    <property type="protein sequence ID" value="EOD29191"/>
    <property type="gene ID" value="EMIHUDRAFT_203725"/>
</dbReference>
<dbReference type="PaxDb" id="2903-EOD29191"/>
<dbReference type="RefSeq" id="XP_005781620.1">
    <property type="nucleotide sequence ID" value="XM_005781563.1"/>
</dbReference>
<dbReference type="GeneID" id="19046541"/>
<protein>
    <submittedName>
        <fullName evidence="1">Uncharacterized protein</fullName>
    </submittedName>
</protein>
<name>A0A0D3K0A6_EMIH1</name>
<sequence>MEVPYFSPSIPNSMLLAAAHAVSGFHVGSHVTSVAAQAVTSVAAQAGALRSLHRLCLAETSSGVDVSLEPTSAGADCGCAEPQGVVMNDVRVTGRKLRSMVLANADGNREPVCSAIGDEGKATPRLAAAGVAGPLFISVGRPDQLKQFLEVNPELTGAKALIDDSPDFAGYRAAGFNLKLGEKQLEKPPDFKPPKAMGMGKWMTYLKNVGSLSPVPKGMKFGEFPEGVKVLGGTYAIDGDEVLFAHSDEVPGATPNIEEVLAAAGAA</sequence>
<reference evidence="1" key="2">
    <citation type="submission" date="2024-10" db="UniProtKB">
        <authorList>
            <consortium name="EnsemblProtists"/>
        </authorList>
    </citation>
    <scope>IDENTIFICATION</scope>
</reference>
<dbReference type="Proteomes" id="UP000013827">
    <property type="component" value="Unassembled WGS sequence"/>
</dbReference>
<dbReference type="HOGENOM" id="CLU_094780_0_0_1"/>
<evidence type="ECO:0000313" key="2">
    <source>
        <dbReference type="Proteomes" id="UP000013827"/>
    </source>
</evidence>
<reference evidence="2" key="1">
    <citation type="journal article" date="2013" name="Nature">
        <title>Pan genome of the phytoplankton Emiliania underpins its global distribution.</title>
        <authorList>
            <person name="Read B.A."/>
            <person name="Kegel J."/>
            <person name="Klute M.J."/>
            <person name="Kuo A."/>
            <person name="Lefebvre S.C."/>
            <person name="Maumus F."/>
            <person name="Mayer C."/>
            <person name="Miller J."/>
            <person name="Monier A."/>
            <person name="Salamov A."/>
            <person name="Young J."/>
            <person name="Aguilar M."/>
            <person name="Claverie J.M."/>
            <person name="Frickenhaus S."/>
            <person name="Gonzalez K."/>
            <person name="Herman E.K."/>
            <person name="Lin Y.C."/>
            <person name="Napier J."/>
            <person name="Ogata H."/>
            <person name="Sarno A.F."/>
            <person name="Shmutz J."/>
            <person name="Schroeder D."/>
            <person name="de Vargas C."/>
            <person name="Verret F."/>
            <person name="von Dassow P."/>
            <person name="Valentin K."/>
            <person name="Van de Peer Y."/>
            <person name="Wheeler G."/>
            <person name="Dacks J.B."/>
            <person name="Delwiche C.F."/>
            <person name="Dyhrman S.T."/>
            <person name="Glockner G."/>
            <person name="John U."/>
            <person name="Richards T."/>
            <person name="Worden A.Z."/>
            <person name="Zhang X."/>
            <person name="Grigoriev I.V."/>
            <person name="Allen A.E."/>
            <person name="Bidle K."/>
            <person name="Borodovsky M."/>
            <person name="Bowler C."/>
            <person name="Brownlee C."/>
            <person name="Cock J.M."/>
            <person name="Elias M."/>
            <person name="Gladyshev V.N."/>
            <person name="Groth M."/>
            <person name="Guda C."/>
            <person name="Hadaegh A."/>
            <person name="Iglesias-Rodriguez M.D."/>
            <person name="Jenkins J."/>
            <person name="Jones B.M."/>
            <person name="Lawson T."/>
            <person name="Leese F."/>
            <person name="Lindquist E."/>
            <person name="Lobanov A."/>
            <person name="Lomsadze A."/>
            <person name="Malik S.B."/>
            <person name="Marsh M.E."/>
            <person name="Mackinder L."/>
            <person name="Mock T."/>
            <person name="Mueller-Roeber B."/>
            <person name="Pagarete A."/>
            <person name="Parker M."/>
            <person name="Probert I."/>
            <person name="Quesneville H."/>
            <person name="Raines C."/>
            <person name="Rensing S.A."/>
            <person name="Riano-Pachon D.M."/>
            <person name="Richier S."/>
            <person name="Rokitta S."/>
            <person name="Shiraiwa Y."/>
            <person name="Soanes D.M."/>
            <person name="van der Giezen M."/>
            <person name="Wahlund T.M."/>
            <person name="Williams B."/>
            <person name="Wilson W."/>
            <person name="Wolfe G."/>
            <person name="Wurch L.L."/>
        </authorList>
    </citation>
    <scope>NUCLEOTIDE SEQUENCE</scope>
</reference>
<dbReference type="KEGG" id="ehx:EMIHUDRAFT_203725"/>